<keyword evidence="5 7" id="KW-1133">Transmembrane helix</keyword>
<evidence type="ECO:0000256" key="6">
    <source>
        <dbReference type="ARBA" id="ARBA00023136"/>
    </source>
</evidence>
<dbReference type="PANTHER" id="PTHR30193">
    <property type="entry name" value="ABC TRANSPORTER PERMEASE PROTEIN"/>
    <property type="match status" value="1"/>
</dbReference>
<dbReference type="OrthoDB" id="42781at2"/>
<dbReference type="GO" id="GO:0055085">
    <property type="term" value="P:transmembrane transport"/>
    <property type="evidence" value="ECO:0007669"/>
    <property type="project" value="InterPro"/>
</dbReference>
<keyword evidence="2 7" id="KW-0813">Transport</keyword>
<gene>
    <name evidence="9" type="primary">ugpA_16</name>
    <name evidence="9" type="ORF">ERS852491_02289</name>
</gene>
<accession>A0A174FBQ8</accession>
<evidence type="ECO:0000256" key="5">
    <source>
        <dbReference type="ARBA" id="ARBA00022989"/>
    </source>
</evidence>
<evidence type="ECO:0000256" key="2">
    <source>
        <dbReference type="ARBA" id="ARBA00022448"/>
    </source>
</evidence>
<comment type="similarity">
    <text evidence="7">Belongs to the binding-protein-dependent transport system permease family.</text>
</comment>
<dbReference type="STRING" id="39482.ERS852491_02289"/>
<keyword evidence="6 7" id="KW-0472">Membrane</keyword>
<name>A0A174FBQ8_9FIRM</name>
<dbReference type="PANTHER" id="PTHR30193:SF37">
    <property type="entry name" value="INNER MEMBRANE ABC TRANSPORTER PERMEASE PROTEIN YCJO"/>
    <property type="match status" value="1"/>
</dbReference>
<dbReference type="RefSeq" id="WP_050642042.1">
    <property type="nucleotide sequence ID" value="NZ_CABKUE010000009.1"/>
</dbReference>
<evidence type="ECO:0000256" key="3">
    <source>
        <dbReference type="ARBA" id="ARBA00022475"/>
    </source>
</evidence>
<evidence type="ECO:0000256" key="4">
    <source>
        <dbReference type="ARBA" id="ARBA00022692"/>
    </source>
</evidence>
<evidence type="ECO:0000256" key="7">
    <source>
        <dbReference type="RuleBase" id="RU363032"/>
    </source>
</evidence>
<dbReference type="EMBL" id="CYZU01000019">
    <property type="protein sequence ID" value="CUO46378.1"/>
    <property type="molecule type" value="Genomic_DNA"/>
</dbReference>
<feature type="transmembrane region" description="Helical" evidence="7">
    <location>
        <begin position="154"/>
        <end position="174"/>
    </location>
</feature>
<evidence type="ECO:0000259" key="8">
    <source>
        <dbReference type="PROSITE" id="PS50928"/>
    </source>
</evidence>
<feature type="domain" description="ABC transmembrane type-1" evidence="8">
    <location>
        <begin position="67"/>
        <end position="281"/>
    </location>
</feature>
<proteinExistence type="inferred from homology"/>
<protein>
    <submittedName>
        <fullName evidence="9">sn-glycerol-3-phosphate transport system permease protein ugpA</fullName>
    </submittedName>
</protein>
<dbReference type="Proteomes" id="UP000095544">
    <property type="component" value="Unassembled WGS sequence"/>
</dbReference>
<dbReference type="SUPFAM" id="SSF161098">
    <property type="entry name" value="MetI-like"/>
    <property type="match status" value="1"/>
</dbReference>
<keyword evidence="3" id="KW-1003">Cell membrane</keyword>
<feature type="transmembrane region" description="Helical" evidence="7">
    <location>
        <begin position="212"/>
        <end position="228"/>
    </location>
</feature>
<comment type="subcellular location">
    <subcellularLocation>
        <location evidence="1 7">Cell membrane</location>
        <topology evidence="1 7">Multi-pass membrane protein</topology>
    </subcellularLocation>
</comment>
<feature type="transmembrane region" description="Helical" evidence="7">
    <location>
        <begin position="260"/>
        <end position="282"/>
    </location>
</feature>
<dbReference type="GO" id="GO:0005886">
    <property type="term" value="C:plasma membrane"/>
    <property type="evidence" value="ECO:0007669"/>
    <property type="project" value="UniProtKB-SubCell"/>
</dbReference>
<evidence type="ECO:0000313" key="9">
    <source>
        <dbReference type="EMBL" id="CUO46378.1"/>
    </source>
</evidence>
<dbReference type="InterPro" id="IPR035906">
    <property type="entry name" value="MetI-like_sf"/>
</dbReference>
<reference evidence="9 10" key="1">
    <citation type="submission" date="2015-09" db="EMBL/GenBank/DDBJ databases">
        <authorList>
            <consortium name="Pathogen Informatics"/>
        </authorList>
    </citation>
    <scope>NUCLEOTIDE SEQUENCE [LARGE SCALE GENOMIC DNA]</scope>
    <source>
        <strain evidence="9 10">2789STDY5834876</strain>
    </source>
</reference>
<evidence type="ECO:0000256" key="1">
    <source>
        <dbReference type="ARBA" id="ARBA00004651"/>
    </source>
</evidence>
<dbReference type="PROSITE" id="PS50928">
    <property type="entry name" value="ABC_TM1"/>
    <property type="match status" value="1"/>
</dbReference>
<dbReference type="Pfam" id="PF00528">
    <property type="entry name" value="BPD_transp_1"/>
    <property type="match status" value="1"/>
</dbReference>
<feature type="transmembrane region" description="Helical" evidence="7">
    <location>
        <begin position="71"/>
        <end position="92"/>
    </location>
</feature>
<keyword evidence="4 7" id="KW-0812">Transmembrane</keyword>
<dbReference type="InterPro" id="IPR051393">
    <property type="entry name" value="ABC_transporter_permease"/>
</dbReference>
<dbReference type="CDD" id="cd06261">
    <property type="entry name" value="TM_PBP2"/>
    <property type="match status" value="1"/>
</dbReference>
<dbReference type="InterPro" id="IPR000515">
    <property type="entry name" value="MetI-like"/>
</dbReference>
<evidence type="ECO:0000313" key="10">
    <source>
        <dbReference type="Proteomes" id="UP000095544"/>
    </source>
</evidence>
<dbReference type="Gene3D" id="1.10.3720.10">
    <property type="entry name" value="MetI-like"/>
    <property type="match status" value="1"/>
</dbReference>
<sequence length="294" mass="33059">MHWLSKRSTKIIMVLPALILFVGFVIIPIFISVYYSVTDFTGIGEAHFIGLKNYRVLFHDKFFFIALKNTFIILICITITVLPISFLVALLLEKSFKGSGIIQSMIFAPNVVAPILVGLIWLFILDPKMGLINAVLKGIGLEGWQQQWIGGQTLTPYAVAFVYLWQVLGFYTTINMAGLRSIPSDIYEASQIDGANRVQQVWRITIPMMKNTIVINTVLIITGGFKIFETVQQLTNGGPNHVSDVLVTYMYHTTFTTSRYGYGMAIATVSFIFCLIFSIIYLTKVNKSMHQEEG</sequence>
<feature type="transmembrane region" description="Helical" evidence="7">
    <location>
        <begin position="104"/>
        <end position="124"/>
    </location>
</feature>
<dbReference type="AlphaFoldDB" id="A0A174FBQ8"/>
<feature type="transmembrane region" description="Helical" evidence="7">
    <location>
        <begin position="12"/>
        <end position="35"/>
    </location>
</feature>
<organism evidence="9 10">
    <name type="scientific">Faecalicatena contorta</name>
    <dbReference type="NCBI Taxonomy" id="39482"/>
    <lineage>
        <taxon>Bacteria</taxon>
        <taxon>Bacillati</taxon>
        <taxon>Bacillota</taxon>
        <taxon>Clostridia</taxon>
        <taxon>Lachnospirales</taxon>
        <taxon>Lachnospiraceae</taxon>
        <taxon>Faecalicatena</taxon>
    </lineage>
</organism>